<feature type="chain" id="PRO_5039685392" evidence="4">
    <location>
        <begin position="21"/>
        <end position="356"/>
    </location>
</feature>
<dbReference type="InterPro" id="IPR015168">
    <property type="entry name" value="SsuA/THI5"/>
</dbReference>
<dbReference type="Pfam" id="PF13379">
    <property type="entry name" value="NMT1_2"/>
    <property type="match status" value="1"/>
</dbReference>
<evidence type="ECO:0000259" key="5">
    <source>
        <dbReference type="Pfam" id="PF09084"/>
    </source>
</evidence>
<protein>
    <submittedName>
        <fullName evidence="6">ABC transporter substrate-binding protein</fullName>
    </submittedName>
</protein>
<reference evidence="6 7" key="1">
    <citation type="journal article" date="2020" name="Biotechnol. Biofuels">
        <title>New insights from the biogas microbiome by comprehensive genome-resolved metagenomics of nearly 1600 species originating from multiple anaerobic digesters.</title>
        <authorList>
            <person name="Campanaro S."/>
            <person name="Treu L."/>
            <person name="Rodriguez-R L.M."/>
            <person name="Kovalovszki A."/>
            <person name="Ziels R.M."/>
            <person name="Maus I."/>
            <person name="Zhu X."/>
            <person name="Kougias P.G."/>
            <person name="Basile A."/>
            <person name="Luo G."/>
            <person name="Schluter A."/>
            <person name="Konstantinidis K.T."/>
            <person name="Angelidaki I."/>
        </authorList>
    </citation>
    <scope>NUCLEOTIDE SEQUENCE [LARGE SCALE GENOMIC DNA]</scope>
    <source>
        <strain evidence="6">AS05jafATM_4</strain>
    </source>
</reference>
<dbReference type="GO" id="GO:0042597">
    <property type="term" value="C:periplasmic space"/>
    <property type="evidence" value="ECO:0007669"/>
    <property type="project" value="UniProtKB-SubCell"/>
</dbReference>
<dbReference type="SUPFAM" id="SSF53850">
    <property type="entry name" value="Periplasmic binding protein-like II"/>
    <property type="match status" value="2"/>
</dbReference>
<feature type="domain" description="SsuA/THI5-like" evidence="5">
    <location>
        <begin position="232"/>
        <end position="348"/>
    </location>
</feature>
<accession>A0A7C7D7T0</accession>
<dbReference type="PANTHER" id="PTHR30024">
    <property type="entry name" value="ALIPHATIC SULFONATES-BINDING PROTEIN-RELATED"/>
    <property type="match status" value="1"/>
</dbReference>
<evidence type="ECO:0000256" key="4">
    <source>
        <dbReference type="SAM" id="SignalP"/>
    </source>
</evidence>
<dbReference type="Gene3D" id="3.40.190.10">
    <property type="entry name" value="Periplasmic binding protein-like II"/>
    <property type="match status" value="2"/>
</dbReference>
<dbReference type="Pfam" id="PF09084">
    <property type="entry name" value="NMT1"/>
    <property type="match status" value="1"/>
</dbReference>
<evidence type="ECO:0000256" key="2">
    <source>
        <dbReference type="ARBA" id="ARBA00010742"/>
    </source>
</evidence>
<evidence type="ECO:0000256" key="3">
    <source>
        <dbReference type="ARBA" id="ARBA00022729"/>
    </source>
</evidence>
<evidence type="ECO:0000256" key="1">
    <source>
        <dbReference type="ARBA" id="ARBA00004418"/>
    </source>
</evidence>
<sequence length="356" mass="38331">MSKVISAVLMVTLLLSGCAAKDQGDQVNGTKSEQGTIYYVQTSPANMLQQLSTGEIDAFVAWEPNNAQAVTEGTGRYLMQSGEVAAEHPCCILALAGTEGDEDLALALAWANVKAVNFINDGDNHEKMLQYAMDFTGRDKESVVEALTYTKYVSFPDRERLADFLGAMRQNGTLVKEPAALGYANDEAFFQAFMNKDYVERVNAELETNPSWVPPSVSGKQITLGYINQDLHHLPMFIASQEGYYEAVGLVPGQTLQLKGYANGVAVMEAFKVKELNASYLGVAPAVLKQLNDGIALRGIGGANDEGSAIVVAKDSDIQSIGDLKDKTVAIPGLGTVQSYILDLAARNNTMKLQAK</sequence>
<dbReference type="AlphaFoldDB" id="A0A7C7D7T0"/>
<dbReference type="PROSITE" id="PS51257">
    <property type="entry name" value="PROKAR_LIPOPROTEIN"/>
    <property type="match status" value="1"/>
</dbReference>
<keyword evidence="3 4" id="KW-0732">Signal</keyword>
<comment type="subcellular location">
    <subcellularLocation>
        <location evidence="1">Periplasm</location>
    </subcellularLocation>
</comment>
<dbReference type="PANTHER" id="PTHR30024:SF47">
    <property type="entry name" value="TAURINE-BINDING PERIPLASMIC PROTEIN"/>
    <property type="match status" value="1"/>
</dbReference>
<feature type="signal peptide" evidence="4">
    <location>
        <begin position="1"/>
        <end position="20"/>
    </location>
</feature>
<evidence type="ECO:0000313" key="7">
    <source>
        <dbReference type="Proteomes" id="UP000553059"/>
    </source>
</evidence>
<comment type="caution">
    <text evidence="6">The sequence shown here is derived from an EMBL/GenBank/DDBJ whole genome shotgun (WGS) entry which is preliminary data.</text>
</comment>
<organism evidence="6 7">
    <name type="scientific">Desulfitobacterium dehalogenans</name>
    <dbReference type="NCBI Taxonomy" id="36854"/>
    <lineage>
        <taxon>Bacteria</taxon>
        <taxon>Bacillati</taxon>
        <taxon>Bacillota</taxon>
        <taxon>Clostridia</taxon>
        <taxon>Eubacteriales</taxon>
        <taxon>Desulfitobacteriaceae</taxon>
        <taxon>Desulfitobacterium</taxon>
    </lineage>
</organism>
<dbReference type="Proteomes" id="UP000553059">
    <property type="component" value="Unassembled WGS sequence"/>
</dbReference>
<proteinExistence type="inferred from homology"/>
<evidence type="ECO:0000313" key="6">
    <source>
        <dbReference type="EMBL" id="HHY28375.1"/>
    </source>
</evidence>
<gene>
    <name evidence="6" type="ORF">GX523_16865</name>
</gene>
<name>A0A7C7D7T0_9FIRM</name>
<comment type="similarity">
    <text evidence="2">Belongs to the bacterial solute-binding protein SsuA/TauA family.</text>
</comment>
<dbReference type="EMBL" id="DUTF01000357">
    <property type="protein sequence ID" value="HHY28375.1"/>
    <property type="molecule type" value="Genomic_DNA"/>
</dbReference>